<dbReference type="CDD" id="cd00112">
    <property type="entry name" value="LDLa"/>
    <property type="match status" value="1"/>
</dbReference>
<comment type="caution">
    <text evidence="3">The sequence shown here is derived from an EMBL/GenBank/DDBJ whole genome shotgun (WGS) entry which is preliminary data.</text>
</comment>
<evidence type="ECO:0000256" key="1">
    <source>
        <dbReference type="ARBA" id="ARBA00023157"/>
    </source>
</evidence>
<name>A0A443RW36_9ACAR</name>
<evidence type="ECO:0000313" key="4">
    <source>
        <dbReference type="Proteomes" id="UP000288716"/>
    </source>
</evidence>
<evidence type="ECO:0000259" key="2">
    <source>
        <dbReference type="PROSITE" id="PS50060"/>
    </source>
</evidence>
<dbReference type="SUPFAM" id="SSF57424">
    <property type="entry name" value="LDL receptor-like module"/>
    <property type="match status" value="1"/>
</dbReference>
<dbReference type="InterPro" id="IPR000998">
    <property type="entry name" value="MAM_dom"/>
</dbReference>
<dbReference type="EMBL" id="NCKV01027025">
    <property type="protein sequence ID" value="RWS19375.1"/>
    <property type="molecule type" value="Genomic_DNA"/>
</dbReference>
<feature type="domain" description="MAM" evidence="2">
    <location>
        <begin position="1"/>
        <end position="148"/>
    </location>
</feature>
<dbReference type="VEuPathDB" id="VectorBase:LDEU012665"/>
<dbReference type="Proteomes" id="UP000288716">
    <property type="component" value="Unassembled WGS sequence"/>
</dbReference>
<keyword evidence="4" id="KW-1185">Reference proteome</keyword>
<dbReference type="InterPro" id="IPR051560">
    <property type="entry name" value="MAM_domain-containing"/>
</dbReference>
<dbReference type="InterPro" id="IPR002172">
    <property type="entry name" value="LDrepeatLR_classA_rpt"/>
</dbReference>
<dbReference type="PANTHER" id="PTHR23282:SF101">
    <property type="entry name" value="MAM DOMAIN-CONTAINING PROTEIN"/>
    <property type="match status" value="1"/>
</dbReference>
<protein>
    <recommendedName>
        <fullName evidence="2">MAM domain-containing protein</fullName>
    </recommendedName>
</protein>
<dbReference type="Pfam" id="PF00629">
    <property type="entry name" value="MAM"/>
    <property type="match status" value="1"/>
</dbReference>
<evidence type="ECO:0000313" key="3">
    <source>
        <dbReference type="EMBL" id="RWS19375.1"/>
    </source>
</evidence>
<dbReference type="PANTHER" id="PTHR23282">
    <property type="entry name" value="APICAL ENDOSOMAL GLYCOPROTEIN PRECURSOR"/>
    <property type="match status" value="1"/>
</dbReference>
<dbReference type="InterPro" id="IPR036055">
    <property type="entry name" value="LDL_receptor-like_sf"/>
</dbReference>
<dbReference type="PROSITE" id="PS50060">
    <property type="entry name" value="MAM_2"/>
    <property type="match status" value="1"/>
</dbReference>
<dbReference type="STRING" id="299467.A0A443RW36"/>
<proteinExistence type="predicted"/>
<dbReference type="SUPFAM" id="SSF49899">
    <property type="entry name" value="Concanavalin A-like lectins/glucanases"/>
    <property type="match status" value="2"/>
</dbReference>
<keyword evidence="1" id="KW-1015">Disulfide bond</keyword>
<dbReference type="SMART" id="SM00137">
    <property type="entry name" value="MAM"/>
    <property type="match status" value="1"/>
</dbReference>
<accession>A0A443RW36</accession>
<reference evidence="3 4" key="1">
    <citation type="journal article" date="2018" name="Gigascience">
        <title>Genomes of trombidid mites reveal novel predicted allergens and laterally-transferred genes associated with secondary metabolism.</title>
        <authorList>
            <person name="Dong X."/>
            <person name="Chaisiri K."/>
            <person name="Xia D."/>
            <person name="Armstrong S.D."/>
            <person name="Fang Y."/>
            <person name="Donnelly M.J."/>
            <person name="Kadowaki T."/>
            <person name="McGarry J.W."/>
            <person name="Darby A.C."/>
            <person name="Makepeace B.L."/>
        </authorList>
    </citation>
    <scope>NUCLEOTIDE SEQUENCE [LARGE SCALE GENOMIC DNA]</scope>
    <source>
        <strain evidence="3">UoL-UT</strain>
    </source>
</reference>
<sequence length="326" mass="37192">MSFTANLFWKRVSVSSIPTLPGDATLGRRQANVLAAQYMKAKKEELSVAIYKSDIFKMKNKKTTACLSLSHHMWEDQSLRILIGRDDNSVENMLEISGNKNNDWVYSEIELRSNTDQFYVYVVGIMKSRTNGFIAIDDLSVSLEPCPNPEPVQKCTSGELIPPPNVCNFRYDCKSEDDELNCANCTFSTGFCGYKNNGFSRVTVDRQSYIQVFNTFDRIATIESPWLKDSRNSCMLTFDYKKKNCEQQVDCYISVSLLFGSQESVEIWNSDIVNHEEVKWNKVTVAIGAMKHFKVRFTAKFNKIDHNFATTLALEKLFYLNCGFAA</sequence>
<dbReference type="InterPro" id="IPR013320">
    <property type="entry name" value="ConA-like_dom_sf"/>
</dbReference>
<dbReference type="Gene3D" id="4.10.400.10">
    <property type="entry name" value="Low-density Lipoprotein Receptor"/>
    <property type="match status" value="1"/>
</dbReference>
<feature type="non-terminal residue" evidence="3">
    <location>
        <position position="326"/>
    </location>
</feature>
<dbReference type="Gene3D" id="2.60.120.200">
    <property type="match status" value="2"/>
</dbReference>
<dbReference type="AlphaFoldDB" id="A0A443RW36"/>
<gene>
    <name evidence="3" type="ORF">B4U80_12308</name>
</gene>
<dbReference type="GO" id="GO:0016020">
    <property type="term" value="C:membrane"/>
    <property type="evidence" value="ECO:0007669"/>
    <property type="project" value="InterPro"/>
</dbReference>
<dbReference type="OrthoDB" id="6516865at2759"/>
<organism evidence="3 4">
    <name type="scientific">Leptotrombidium deliense</name>
    <dbReference type="NCBI Taxonomy" id="299467"/>
    <lineage>
        <taxon>Eukaryota</taxon>
        <taxon>Metazoa</taxon>
        <taxon>Ecdysozoa</taxon>
        <taxon>Arthropoda</taxon>
        <taxon>Chelicerata</taxon>
        <taxon>Arachnida</taxon>
        <taxon>Acari</taxon>
        <taxon>Acariformes</taxon>
        <taxon>Trombidiformes</taxon>
        <taxon>Prostigmata</taxon>
        <taxon>Anystina</taxon>
        <taxon>Parasitengona</taxon>
        <taxon>Trombiculoidea</taxon>
        <taxon>Trombiculidae</taxon>
        <taxon>Leptotrombidium</taxon>
    </lineage>
</organism>